<accession>A0A0H4YFN7</accession>
<dbReference type="KEGG" id="vg:25392312"/>
<gene>
    <name evidence="1" type="ORF">SGPV145</name>
</gene>
<dbReference type="RefSeq" id="YP_009162517.1">
    <property type="nucleotide sequence ID" value="NC_027707.1"/>
</dbReference>
<proteinExistence type="predicted"/>
<dbReference type="GeneID" id="25392312"/>
<dbReference type="Proteomes" id="UP000105007">
    <property type="component" value="Segment"/>
</dbReference>
<dbReference type="EMBL" id="KT159937">
    <property type="protein sequence ID" value="AKR04269.1"/>
    <property type="molecule type" value="Genomic_DNA"/>
</dbReference>
<evidence type="ECO:0000313" key="2">
    <source>
        <dbReference type="Proteomes" id="UP000105007"/>
    </source>
</evidence>
<name>A0A0H4YFN7_9POXV</name>
<protein>
    <submittedName>
        <fullName evidence="1">RNA polymerase, subunit 10</fullName>
    </submittedName>
</protein>
<sequence>MLYPICKHCGTDLTHFNFKKHVSGTLTTRPNLLKCCITQLFSCTIPVKNYPILPLLDITKPNETIS</sequence>
<organism evidence="1 2">
    <name type="scientific">Salmon gill poxvirus</name>
    <dbReference type="NCBI Taxonomy" id="1680908"/>
    <lineage>
        <taxon>Viruses</taxon>
        <taxon>Varidnaviria</taxon>
        <taxon>Bamfordvirae</taxon>
        <taxon>Nucleocytoviricota</taxon>
        <taxon>Pokkesviricetes</taxon>
        <taxon>Chitovirales</taxon>
        <taxon>Poxviridae</taxon>
        <taxon>Chordopoxvirinae</taxon>
        <taxon>Salmonpoxvirus</taxon>
        <taxon>Salmonpoxvirus gillpox</taxon>
        <taxon>Salmon gillpox virus</taxon>
    </lineage>
</organism>
<keyword evidence="2" id="KW-1185">Reference proteome</keyword>
<evidence type="ECO:0000313" key="1">
    <source>
        <dbReference type="EMBL" id="AKR04269.1"/>
    </source>
</evidence>
<reference evidence="1 2" key="1">
    <citation type="journal article" date="2015" name="J. Virol.">
        <title>Salmon gill poxvirus, the deepest representative of the Chordopoxvirinae.</title>
        <authorList>
            <person name="Gjessing M.C."/>
            <person name="Yutin N."/>
            <person name="Tengs T."/>
            <person name="Senkevich T."/>
            <person name="Koonin E.V."/>
            <person name="Ronning H.P."/>
            <person name="Alarson M."/>
            <person name="Ylving S."/>
            <person name="Lie K.-I."/>
            <person name="Saure B."/>
            <person name="Tran L."/>
            <person name="Moss B."/>
            <person name="Dale O.B."/>
        </authorList>
    </citation>
    <scope>NUCLEOTIDE SEQUENCE [LARGE SCALE GENOMIC DNA]</scope>
    <source>
        <strain evidence="1">2012-04-F277-L3G</strain>
    </source>
</reference>